<dbReference type="CDD" id="cd06170">
    <property type="entry name" value="LuxR_C_like"/>
    <property type="match status" value="1"/>
</dbReference>
<evidence type="ECO:0000259" key="4">
    <source>
        <dbReference type="PROSITE" id="PS50043"/>
    </source>
</evidence>
<evidence type="ECO:0000313" key="7">
    <source>
        <dbReference type="Proteomes" id="UP000594688"/>
    </source>
</evidence>
<dbReference type="SMART" id="SM00421">
    <property type="entry name" value="HTH_LUXR"/>
    <property type="match status" value="1"/>
</dbReference>
<evidence type="ECO:0000256" key="1">
    <source>
        <dbReference type="ARBA" id="ARBA00022553"/>
    </source>
</evidence>
<dbReference type="PROSITE" id="PS00622">
    <property type="entry name" value="HTH_LUXR_1"/>
    <property type="match status" value="1"/>
</dbReference>
<organism evidence="6 7">
    <name type="scientific">Candidatus Nitronauta litoralis</name>
    <dbReference type="NCBI Taxonomy" id="2705533"/>
    <lineage>
        <taxon>Bacteria</taxon>
        <taxon>Pseudomonadati</taxon>
        <taxon>Nitrospinota/Tectimicrobiota group</taxon>
        <taxon>Nitrospinota</taxon>
        <taxon>Nitrospinia</taxon>
        <taxon>Nitrospinales</taxon>
        <taxon>Nitrospinaceae</taxon>
        <taxon>Candidatus Nitronauta</taxon>
    </lineage>
</organism>
<dbReference type="SUPFAM" id="SSF52172">
    <property type="entry name" value="CheY-like"/>
    <property type="match status" value="1"/>
</dbReference>
<dbReference type="Proteomes" id="UP000594688">
    <property type="component" value="Chromosome"/>
</dbReference>
<dbReference type="CDD" id="cd17535">
    <property type="entry name" value="REC_NarL-like"/>
    <property type="match status" value="1"/>
</dbReference>
<dbReference type="PANTHER" id="PTHR43214:SF43">
    <property type="entry name" value="TWO-COMPONENT RESPONSE REGULATOR"/>
    <property type="match status" value="1"/>
</dbReference>
<dbReference type="SUPFAM" id="SSF46894">
    <property type="entry name" value="C-terminal effector domain of the bipartite response regulators"/>
    <property type="match status" value="1"/>
</dbReference>
<dbReference type="AlphaFoldDB" id="A0A7T0FZ11"/>
<keyword evidence="2" id="KW-0238">DNA-binding</keyword>
<evidence type="ECO:0000256" key="3">
    <source>
        <dbReference type="PROSITE-ProRule" id="PRU00169"/>
    </source>
</evidence>
<feature type="domain" description="HTH luxR-type" evidence="4">
    <location>
        <begin position="145"/>
        <end position="210"/>
    </location>
</feature>
<feature type="domain" description="Response regulatory" evidence="5">
    <location>
        <begin position="6"/>
        <end position="122"/>
    </location>
</feature>
<dbReference type="GO" id="GO:0006355">
    <property type="term" value="P:regulation of DNA-templated transcription"/>
    <property type="evidence" value="ECO:0007669"/>
    <property type="project" value="InterPro"/>
</dbReference>
<proteinExistence type="predicted"/>
<accession>A0A7T0FZ11</accession>
<dbReference type="InterPro" id="IPR058245">
    <property type="entry name" value="NreC/VraR/RcsB-like_REC"/>
</dbReference>
<dbReference type="SMART" id="SM00448">
    <property type="entry name" value="REC"/>
    <property type="match status" value="1"/>
</dbReference>
<keyword evidence="1 3" id="KW-0597">Phosphoprotein</keyword>
<dbReference type="InterPro" id="IPR000792">
    <property type="entry name" value="Tscrpt_reg_LuxR_C"/>
</dbReference>
<dbReference type="Gene3D" id="3.40.50.2300">
    <property type="match status" value="1"/>
</dbReference>
<dbReference type="InterPro" id="IPR016032">
    <property type="entry name" value="Sig_transdc_resp-reg_C-effctor"/>
</dbReference>
<evidence type="ECO:0000256" key="2">
    <source>
        <dbReference type="ARBA" id="ARBA00023125"/>
    </source>
</evidence>
<dbReference type="PANTHER" id="PTHR43214">
    <property type="entry name" value="TWO-COMPONENT RESPONSE REGULATOR"/>
    <property type="match status" value="1"/>
</dbReference>
<protein>
    <submittedName>
        <fullName evidence="6">Response regulator transcription factor</fullName>
    </submittedName>
</protein>
<dbReference type="PRINTS" id="PR00038">
    <property type="entry name" value="HTHLUXR"/>
</dbReference>
<name>A0A7T0FZ11_9BACT</name>
<dbReference type="InterPro" id="IPR001789">
    <property type="entry name" value="Sig_transdc_resp-reg_receiver"/>
</dbReference>
<dbReference type="KEGG" id="nli:G3M70_03855"/>
<evidence type="ECO:0000259" key="5">
    <source>
        <dbReference type="PROSITE" id="PS50110"/>
    </source>
</evidence>
<dbReference type="GO" id="GO:0003677">
    <property type="term" value="F:DNA binding"/>
    <property type="evidence" value="ECO:0007669"/>
    <property type="project" value="UniProtKB-KW"/>
</dbReference>
<reference evidence="6 7" key="1">
    <citation type="submission" date="2020-02" db="EMBL/GenBank/DDBJ databases">
        <title>Genomic and physiological characterization of two novel Nitrospinaceae genera.</title>
        <authorList>
            <person name="Mueller A.J."/>
            <person name="Jung M.-Y."/>
            <person name="Strachan C.R."/>
            <person name="Herbold C.W."/>
            <person name="Kirkegaard R.H."/>
            <person name="Daims H."/>
        </authorList>
    </citation>
    <scope>NUCLEOTIDE SEQUENCE [LARGE SCALE GENOMIC DNA]</scope>
    <source>
        <strain evidence="6">EB</strain>
    </source>
</reference>
<dbReference type="InterPro" id="IPR011006">
    <property type="entry name" value="CheY-like_superfamily"/>
</dbReference>
<dbReference type="EMBL" id="CP048685">
    <property type="protein sequence ID" value="QPJ61070.1"/>
    <property type="molecule type" value="Genomic_DNA"/>
</dbReference>
<dbReference type="GO" id="GO:0000160">
    <property type="term" value="P:phosphorelay signal transduction system"/>
    <property type="evidence" value="ECO:0007669"/>
    <property type="project" value="InterPro"/>
</dbReference>
<dbReference type="PROSITE" id="PS50043">
    <property type="entry name" value="HTH_LUXR_2"/>
    <property type="match status" value="1"/>
</dbReference>
<feature type="modified residue" description="4-aspartylphosphate" evidence="3">
    <location>
        <position position="57"/>
    </location>
</feature>
<evidence type="ECO:0000313" key="6">
    <source>
        <dbReference type="EMBL" id="QPJ61070.1"/>
    </source>
</evidence>
<sequence>MAGPVRVVIADDHAIVRRGLVQIISETDDLELVGQAENGHELLKLVNEMKPDVAVMDINMPEKSGWDVMLQLKSEKNKVPVLVLSISAKEDYALKFIQAGAAGFLSKASAPEQLVEAIHKVSQGRKFITPELAEQLALQLDQDLEKAPHERLSPREFQVMCLLASGKTVSVVAEELALSVPTISTHRARILEKTGLKNNAELTNYAFRNQLID</sequence>
<dbReference type="PROSITE" id="PS50110">
    <property type="entry name" value="RESPONSE_REGULATORY"/>
    <property type="match status" value="1"/>
</dbReference>
<gene>
    <name evidence="6" type="ORF">G3M70_03855</name>
</gene>
<dbReference type="Pfam" id="PF00196">
    <property type="entry name" value="GerE"/>
    <property type="match status" value="1"/>
</dbReference>
<dbReference type="InterPro" id="IPR039420">
    <property type="entry name" value="WalR-like"/>
</dbReference>
<dbReference type="Pfam" id="PF00072">
    <property type="entry name" value="Response_reg"/>
    <property type="match status" value="1"/>
</dbReference>